<comment type="caution">
    <text evidence="1">The sequence shown here is derived from an EMBL/GenBank/DDBJ whole genome shotgun (WGS) entry which is preliminary data.</text>
</comment>
<keyword evidence="2" id="KW-1185">Reference proteome</keyword>
<evidence type="ECO:0000313" key="1">
    <source>
        <dbReference type="EMBL" id="RCI13279.1"/>
    </source>
</evidence>
<dbReference type="EMBL" id="LKCN02000007">
    <property type="protein sequence ID" value="RCI13279.1"/>
    <property type="molecule type" value="Genomic_DNA"/>
</dbReference>
<proteinExistence type="predicted"/>
<sequence length="78" mass="8664">MHICKYICRQVHIYVHMHAPNIYFLKKAHASERANQCHTQGFLRGVNGEKSAGLLSMNLSVASHLGLARKPIPQGAGR</sequence>
<accession>A0A367LFT6</accession>
<evidence type="ECO:0000313" key="2">
    <source>
        <dbReference type="Proteomes" id="UP000253664"/>
    </source>
</evidence>
<gene>
    <name evidence="1" type="ORF">L249_0110</name>
</gene>
<feature type="non-terminal residue" evidence="1">
    <location>
        <position position="78"/>
    </location>
</feature>
<organism evidence="1 2">
    <name type="scientific">Ophiocordyceps polyrhachis-furcata BCC 54312</name>
    <dbReference type="NCBI Taxonomy" id="1330021"/>
    <lineage>
        <taxon>Eukaryota</taxon>
        <taxon>Fungi</taxon>
        <taxon>Dikarya</taxon>
        <taxon>Ascomycota</taxon>
        <taxon>Pezizomycotina</taxon>
        <taxon>Sordariomycetes</taxon>
        <taxon>Hypocreomycetidae</taxon>
        <taxon>Hypocreales</taxon>
        <taxon>Ophiocordycipitaceae</taxon>
        <taxon>Ophiocordyceps</taxon>
    </lineage>
</organism>
<dbReference type="AlphaFoldDB" id="A0A367LFT6"/>
<reference evidence="1 2" key="1">
    <citation type="journal article" date="2015" name="BMC Genomics">
        <title>Insights from the genome of Ophiocordyceps polyrhachis-furcata to pathogenicity and host specificity in insect fungi.</title>
        <authorList>
            <person name="Wichadakul D."/>
            <person name="Kobmoo N."/>
            <person name="Ingsriswang S."/>
            <person name="Tangphatsornruang S."/>
            <person name="Chantasingh D."/>
            <person name="Luangsa-ard J.J."/>
            <person name="Eurwilaichitr L."/>
        </authorList>
    </citation>
    <scope>NUCLEOTIDE SEQUENCE [LARGE SCALE GENOMIC DNA]</scope>
    <source>
        <strain evidence="1 2">BCC 54312</strain>
    </source>
</reference>
<dbReference type="Proteomes" id="UP000253664">
    <property type="component" value="Unassembled WGS sequence"/>
</dbReference>
<name>A0A367LFT6_9HYPO</name>
<protein>
    <submittedName>
        <fullName evidence="1">Uncharacterized protein</fullName>
    </submittedName>
</protein>